<dbReference type="eggNOG" id="KOG0599">
    <property type="taxonomic scope" value="Eukaryota"/>
</dbReference>
<sequence>MLTTAAGTSGEDESSSGQGDGGTGIEPWLLESEKPEGRELVALRAKVQELEAKLRKSRRRQSSARDAVREASDAVEMAAQSARRSAVATARALEACVFALAHDYVFISRIHSGIRAAVYLATARATEGPAPSGKTALKIVTGYGAVSVDRPPREVSMLLRLRAHPCIVSIDAWYPLLDQNAFAIAMPHIVHEDFDPASEPRKLVKYMWDTLQALAFCHAASVVVRDVKPSNILFDMARQRAVLIDFDCATHYDPSAPPRDLVGTRGFLAPEIIDDRLRLDGYGYPVDMYSAGLTFFALVFRVPPRRYSAMTHPDVFDTLEAAASTAKSRSSRAQLLELISGLVAASPAHRWTADAAIAHRYFDELRKRKTGTPAALRSPAPRSPASRLSSGRKGTRIRKRRRRRRSSVSARRRSSTALGITSSSQLTAVRQLF</sequence>
<dbReference type="InterPro" id="IPR011009">
    <property type="entry name" value="Kinase-like_dom_sf"/>
</dbReference>
<dbReference type="GO" id="GO:0044773">
    <property type="term" value="P:mitotic DNA damage checkpoint signaling"/>
    <property type="evidence" value="ECO:0007669"/>
    <property type="project" value="TreeGrafter"/>
</dbReference>
<dbReference type="RefSeq" id="XP_013761668.1">
    <property type="nucleotide sequence ID" value="XM_013906214.1"/>
</dbReference>
<feature type="region of interest" description="Disordered" evidence="2">
    <location>
        <begin position="370"/>
        <end position="419"/>
    </location>
</feature>
<keyword evidence="4" id="KW-0808">Transferase</keyword>
<protein>
    <submittedName>
        <fullName evidence="4">CAMK/PHK protein kinase</fullName>
    </submittedName>
</protein>
<feature type="region of interest" description="Disordered" evidence="2">
    <location>
        <begin position="1"/>
        <end position="30"/>
    </location>
</feature>
<dbReference type="SMART" id="SM00220">
    <property type="entry name" value="S_TKc"/>
    <property type="match status" value="1"/>
</dbReference>
<keyword evidence="1" id="KW-0175">Coiled coil</keyword>
<dbReference type="Pfam" id="PF00069">
    <property type="entry name" value="Pkinase"/>
    <property type="match status" value="1"/>
</dbReference>
<dbReference type="SUPFAM" id="SSF56112">
    <property type="entry name" value="Protein kinase-like (PK-like)"/>
    <property type="match status" value="1"/>
</dbReference>
<dbReference type="Proteomes" id="UP000054408">
    <property type="component" value="Unassembled WGS sequence"/>
</dbReference>
<dbReference type="GO" id="GO:0005634">
    <property type="term" value="C:nucleus"/>
    <property type="evidence" value="ECO:0007669"/>
    <property type="project" value="TreeGrafter"/>
</dbReference>
<reference evidence="4 5" key="1">
    <citation type="submission" date="2010-05" db="EMBL/GenBank/DDBJ databases">
        <title>The Genome Sequence of Thecamonas trahens ATCC 50062.</title>
        <authorList>
            <consortium name="The Broad Institute Genome Sequencing Platform"/>
            <person name="Russ C."/>
            <person name="Cuomo C."/>
            <person name="Shea T."/>
            <person name="Young S.K."/>
            <person name="Zeng Q."/>
            <person name="Koehrsen M."/>
            <person name="Haas B."/>
            <person name="Borodovsky M."/>
            <person name="Guigo R."/>
            <person name="Alvarado L."/>
            <person name="Berlin A."/>
            <person name="Bochicchio J."/>
            <person name="Borenstein D."/>
            <person name="Chapman S."/>
            <person name="Chen Z."/>
            <person name="Freedman E."/>
            <person name="Gellesch M."/>
            <person name="Goldberg J."/>
            <person name="Griggs A."/>
            <person name="Gujja S."/>
            <person name="Heilman E."/>
            <person name="Heiman D."/>
            <person name="Hepburn T."/>
            <person name="Howarth C."/>
            <person name="Jen D."/>
            <person name="Larson L."/>
            <person name="Mehta T."/>
            <person name="Park D."/>
            <person name="Pearson M."/>
            <person name="Roberts A."/>
            <person name="Saif S."/>
            <person name="Shenoy N."/>
            <person name="Sisk P."/>
            <person name="Stolte C."/>
            <person name="Sykes S."/>
            <person name="Thomson T."/>
            <person name="Walk T."/>
            <person name="White J."/>
            <person name="Yandava C."/>
            <person name="Burger G."/>
            <person name="Gray M.W."/>
            <person name="Holland P.W.H."/>
            <person name="King N."/>
            <person name="Lang F.B.F."/>
            <person name="Roger A.J."/>
            <person name="Ruiz-Trillo I."/>
            <person name="Lander E."/>
            <person name="Nusbaum C."/>
        </authorList>
    </citation>
    <scope>NUCLEOTIDE SEQUENCE [LARGE SCALE GENOMIC DNA]</scope>
    <source>
        <strain evidence="4 5">ATCC 50062</strain>
    </source>
</reference>
<dbReference type="InterPro" id="IPR000719">
    <property type="entry name" value="Prot_kinase_dom"/>
</dbReference>
<dbReference type="PANTHER" id="PTHR44167:SF24">
    <property type="entry name" value="SERINE_THREONINE-PROTEIN KINASE CHK2"/>
    <property type="match status" value="1"/>
</dbReference>
<dbReference type="PANTHER" id="PTHR44167">
    <property type="entry name" value="OVARIAN-SPECIFIC SERINE/THREONINE-PROTEIN KINASE LOK-RELATED"/>
    <property type="match status" value="1"/>
</dbReference>
<dbReference type="AlphaFoldDB" id="A0A0L0DTI2"/>
<dbReference type="EMBL" id="GL349438">
    <property type="protein sequence ID" value="KNC54768.1"/>
    <property type="molecule type" value="Genomic_DNA"/>
</dbReference>
<organism evidence="4 5">
    <name type="scientific">Thecamonas trahens ATCC 50062</name>
    <dbReference type="NCBI Taxonomy" id="461836"/>
    <lineage>
        <taxon>Eukaryota</taxon>
        <taxon>Apusozoa</taxon>
        <taxon>Apusomonadida</taxon>
        <taxon>Apusomonadidae</taxon>
        <taxon>Thecamonas</taxon>
    </lineage>
</organism>
<dbReference type="STRING" id="461836.A0A0L0DTI2"/>
<feature type="compositionally biased region" description="Basic residues" evidence="2">
    <location>
        <begin position="393"/>
        <end position="414"/>
    </location>
</feature>
<evidence type="ECO:0000256" key="1">
    <source>
        <dbReference type="SAM" id="Coils"/>
    </source>
</evidence>
<feature type="compositionally biased region" description="Low complexity" evidence="2">
    <location>
        <begin position="373"/>
        <end position="392"/>
    </location>
</feature>
<dbReference type="PROSITE" id="PS50011">
    <property type="entry name" value="PROTEIN_KINASE_DOM"/>
    <property type="match status" value="1"/>
</dbReference>
<accession>A0A0L0DTI2</accession>
<dbReference type="Gene3D" id="1.10.510.10">
    <property type="entry name" value="Transferase(Phosphotransferase) domain 1"/>
    <property type="match status" value="1"/>
</dbReference>
<dbReference type="GO" id="GO:0004674">
    <property type="term" value="F:protein serine/threonine kinase activity"/>
    <property type="evidence" value="ECO:0007669"/>
    <property type="project" value="TreeGrafter"/>
</dbReference>
<proteinExistence type="predicted"/>
<evidence type="ECO:0000256" key="2">
    <source>
        <dbReference type="SAM" id="MobiDB-lite"/>
    </source>
</evidence>
<keyword evidence="5" id="KW-1185">Reference proteome</keyword>
<evidence type="ECO:0000313" key="4">
    <source>
        <dbReference type="EMBL" id="KNC54768.1"/>
    </source>
</evidence>
<feature type="coiled-coil region" evidence="1">
    <location>
        <begin position="40"/>
        <end position="67"/>
    </location>
</feature>
<evidence type="ECO:0000313" key="5">
    <source>
        <dbReference type="Proteomes" id="UP000054408"/>
    </source>
</evidence>
<name>A0A0L0DTI2_THETB</name>
<feature type="domain" description="Protein kinase" evidence="3">
    <location>
        <begin position="104"/>
        <end position="362"/>
    </location>
</feature>
<gene>
    <name evidence="4" type="ORF">AMSG_01620</name>
</gene>
<dbReference type="GO" id="GO:0005524">
    <property type="term" value="F:ATP binding"/>
    <property type="evidence" value="ECO:0007669"/>
    <property type="project" value="InterPro"/>
</dbReference>
<dbReference type="OrthoDB" id="1668230at2759"/>
<keyword evidence="4" id="KW-0418">Kinase</keyword>
<evidence type="ECO:0000259" key="3">
    <source>
        <dbReference type="PROSITE" id="PS50011"/>
    </source>
</evidence>
<dbReference type="GeneID" id="25561364"/>